<dbReference type="AlphaFoldDB" id="A0A0D2LZ16"/>
<keyword evidence="9" id="KW-1185">Reference proteome</keyword>
<dbReference type="RefSeq" id="XP_013895634.1">
    <property type="nucleotide sequence ID" value="XM_014040180.1"/>
</dbReference>
<dbReference type="KEGG" id="mng:MNEG_11349"/>
<feature type="domain" description="O-methyltransferase dimerisation" evidence="7">
    <location>
        <begin position="43"/>
        <end position="126"/>
    </location>
</feature>
<reference evidence="8 9" key="1">
    <citation type="journal article" date="2013" name="BMC Genomics">
        <title>Reconstruction of the lipid metabolism for the microalga Monoraphidium neglectum from its genome sequence reveals characteristics suitable for biofuel production.</title>
        <authorList>
            <person name="Bogen C."/>
            <person name="Al-Dilaimi A."/>
            <person name="Albersmeier A."/>
            <person name="Wichmann J."/>
            <person name="Grundmann M."/>
            <person name="Rupp O."/>
            <person name="Lauersen K.J."/>
            <person name="Blifernez-Klassen O."/>
            <person name="Kalinowski J."/>
            <person name="Goesmann A."/>
            <person name="Mussgnug J.H."/>
            <person name="Kruse O."/>
        </authorList>
    </citation>
    <scope>NUCLEOTIDE SEQUENCE [LARGE SCALE GENOMIC DNA]</scope>
    <source>
        <strain evidence="8 9">SAG 48.87</strain>
    </source>
</reference>
<name>A0A0D2LZ16_9CHLO</name>
<keyword evidence="1 8" id="KW-0489">Methyltransferase</keyword>
<evidence type="ECO:0000256" key="2">
    <source>
        <dbReference type="ARBA" id="ARBA00022679"/>
    </source>
</evidence>
<evidence type="ECO:0000313" key="9">
    <source>
        <dbReference type="Proteomes" id="UP000054498"/>
    </source>
</evidence>
<evidence type="ECO:0000259" key="6">
    <source>
        <dbReference type="Pfam" id="PF00891"/>
    </source>
</evidence>
<dbReference type="GO" id="GO:0008171">
    <property type="term" value="F:O-methyltransferase activity"/>
    <property type="evidence" value="ECO:0007669"/>
    <property type="project" value="InterPro"/>
</dbReference>
<dbReference type="CDD" id="cd02440">
    <property type="entry name" value="AdoMet_MTases"/>
    <property type="match status" value="1"/>
</dbReference>
<accession>A0A0D2LZ16</accession>
<dbReference type="SUPFAM" id="SSF53335">
    <property type="entry name" value="S-adenosyl-L-methionine-dependent methyltransferases"/>
    <property type="match status" value="1"/>
</dbReference>
<keyword evidence="3" id="KW-0949">S-adenosyl-L-methionine</keyword>
<feature type="domain" description="O-methyltransferase C-terminal" evidence="6">
    <location>
        <begin position="180"/>
        <end position="365"/>
    </location>
</feature>
<dbReference type="Pfam" id="PF00891">
    <property type="entry name" value="Methyltransf_2"/>
    <property type="match status" value="1"/>
</dbReference>
<evidence type="ECO:0000259" key="7">
    <source>
        <dbReference type="Pfam" id="PF08100"/>
    </source>
</evidence>
<feature type="region of interest" description="Disordered" evidence="5">
    <location>
        <begin position="1"/>
        <end position="25"/>
    </location>
</feature>
<dbReference type="PIRSF" id="PIRSF005739">
    <property type="entry name" value="O-mtase"/>
    <property type="match status" value="1"/>
</dbReference>
<dbReference type="PANTHER" id="PTHR43712:SF2">
    <property type="entry name" value="O-METHYLTRANSFERASE CICE"/>
    <property type="match status" value="1"/>
</dbReference>
<dbReference type="InterPro" id="IPR029063">
    <property type="entry name" value="SAM-dependent_MTases_sf"/>
</dbReference>
<dbReference type="GeneID" id="25728602"/>
<organism evidence="8 9">
    <name type="scientific">Monoraphidium neglectum</name>
    <dbReference type="NCBI Taxonomy" id="145388"/>
    <lineage>
        <taxon>Eukaryota</taxon>
        <taxon>Viridiplantae</taxon>
        <taxon>Chlorophyta</taxon>
        <taxon>core chlorophytes</taxon>
        <taxon>Chlorophyceae</taxon>
        <taxon>CS clade</taxon>
        <taxon>Sphaeropleales</taxon>
        <taxon>Selenastraceae</taxon>
        <taxon>Monoraphidium</taxon>
    </lineage>
</organism>
<dbReference type="InterPro" id="IPR036388">
    <property type="entry name" value="WH-like_DNA-bd_sf"/>
</dbReference>
<evidence type="ECO:0000256" key="1">
    <source>
        <dbReference type="ARBA" id="ARBA00022603"/>
    </source>
</evidence>
<feature type="active site" description="Proton acceptor" evidence="4">
    <location>
        <position position="291"/>
    </location>
</feature>
<keyword evidence="2 8" id="KW-0808">Transferase</keyword>
<dbReference type="Proteomes" id="UP000054498">
    <property type="component" value="Unassembled WGS sequence"/>
</dbReference>
<evidence type="ECO:0000256" key="5">
    <source>
        <dbReference type="SAM" id="MobiDB-lite"/>
    </source>
</evidence>
<dbReference type="Pfam" id="PF08100">
    <property type="entry name" value="Dimerisation"/>
    <property type="match status" value="1"/>
</dbReference>
<gene>
    <name evidence="8" type="ORF">MNEG_11349</name>
</gene>
<dbReference type="InterPro" id="IPR016461">
    <property type="entry name" value="COMT-like"/>
</dbReference>
<dbReference type="PROSITE" id="PS51683">
    <property type="entry name" value="SAM_OMT_II"/>
    <property type="match status" value="1"/>
</dbReference>
<dbReference type="EMBL" id="KK102922">
    <property type="protein sequence ID" value="KIY96614.1"/>
    <property type="molecule type" value="Genomic_DNA"/>
</dbReference>
<evidence type="ECO:0000313" key="8">
    <source>
        <dbReference type="EMBL" id="KIY96614.1"/>
    </source>
</evidence>
<evidence type="ECO:0000256" key="4">
    <source>
        <dbReference type="PIRSR" id="PIRSR005739-1"/>
    </source>
</evidence>
<dbReference type="InterPro" id="IPR012967">
    <property type="entry name" value="COMT_dimerisation"/>
</dbReference>
<dbReference type="Gene3D" id="1.10.10.10">
    <property type="entry name" value="Winged helix-like DNA-binding domain superfamily/Winged helix DNA-binding domain"/>
    <property type="match status" value="1"/>
</dbReference>
<dbReference type="GO" id="GO:0032259">
    <property type="term" value="P:methylation"/>
    <property type="evidence" value="ECO:0007669"/>
    <property type="project" value="UniProtKB-KW"/>
</dbReference>
<dbReference type="InterPro" id="IPR001077">
    <property type="entry name" value="COMT_C"/>
</dbReference>
<protein>
    <submittedName>
        <fullName evidence="8">Methyltransferase/methylase</fullName>
        <ecNumber evidence="8">2.1.1.-</ecNumber>
    </submittedName>
</protein>
<proteinExistence type="predicted"/>
<sequence>MSEARPTPSGSGQLPRAAQSDDQAGYDDRAQPWRFLALSRAYGPSRAFQVATKLGLFEVLRAHQQLSGGQGMAVAEVARALGLRADPGFRGVADLLDLLVAEECLARQGDGPRALYSNTPDGERYLCPGSRDYIGGLVIINCDRSYPQFLFLEDSLRTGVQPQAAQALVPDILETFGGDGGDAGAPARFAAGMTGANLATFVAFASKFDFSSHATLLDIGGSAGTLSCAVAAAQPHMRCVSADLPVLRGAATAEVARWGLGGGRVRFEALDFFAEAPFPAADVITMSMILHDWGLEKKLLLMRKAFAALPPGGAFVALDLIIDDARRANRWGLFMSLNMLAEFGEEGSFDYTFRDFQGWASEVGFGRTELLRLGGPASAAVAYKDG</sequence>
<dbReference type="EC" id="2.1.1.-" evidence="8"/>
<dbReference type="GO" id="GO:0046983">
    <property type="term" value="F:protein dimerization activity"/>
    <property type="evidence" value="ECO:0007669"/>
    <property type="project" value="InterPro"/>
</dbReference>
<dbReference type="STRING" id="145388.A0A0D2LZ16"/>
<dbReference type="OrthoDB" id="1606438at2759"/>
<dbReference type="PANTHER" id="PTHR43712">
    <property type="entry name" value="PUTATIVE (AFU_ORTHOLOGUE AFUA_4G14580)-RELATED"/>
    <property type="match status" value="1"/>
</dbReference>
<dbReference type="Gene3D" id="3.40.50.150">
    <property type="entry name" value="Vaccinia Virus protein VP39"/>
    <property type="match status" value="1"/>
</dbReference>
<evidence type="ECO:0000256" key="3">
    <source>
        <dbReference type="ARBA" id="ARBA00022691"/>
    </source>
</evidence>